<dbReference type="EMBL" id="JACBZF010000011">
    <property type="protein sequence ID" value="NYH97024.1"/>
    <property type="molecule type" value="Genomic_DNA"/>
</dbReference>
<evidence type="ECO:0008006" key="3">
    <source>
        <dbReference type="Google" id="ProtNLM"/>
    </source>
</evidence>
<gene>
    <name evidence="1" type="ORF">FHS75_003385</name>
</gene>
<evidence type="ECO:0000313" key="2">
    <source>
        <dbReference type="Proteomes" id="UP000522081"/>
    </source>
</evidence>
<sequence length="264" mass="30132">MPENRYFDPGMGERLLAQVFRRSETVWKYEADEVFRELFGRDWIEDRRDIVVSDEAIGRTASRHGLLKAHLAALKAATEERGISRIKLLCLVRRQDHWLASHYAQVSDRSENPGQSDFEHLIDKIADPRAERFTFGALLDYAAIEQAVSESLGPESLVLIPMEWMNVHEAAFQNAIAGFLEIEPDALAWDCTVRDNKRSTGHDRWQLRKAAGGIGRLIGKAGSKPEQIELKPELSRRILDIYRAPNLETERLRGLDLQELGYLP</sequence>
<dbReference type="AlphaFoldDB" id="A0A7Z0BV82"/>
<dbReference type="SUPFAM" id="SSF52540">
    <property type="entry name" value="P-loop containing nucleoside triphosphate hydrolases"/>
    <property type="match status" value="1"/>
</dbReference>
<accession>A0A7Z0BV82</accession>
<dbReference type="RefSeq" id="WP_179408799.1">
    <property type="nucleotide sequence ID" value="NZ_BMGF01000013.1"/>
</dbReference>
<dbReference type="InterPro" id="IPR027417">
    <property type="entry name" value="P-loop_NTPase"/>
</dbReference>
<evidence type="ECO:0000313" key="1">
    <source>
        <dbReference type="EMBL" id="NYH97024.1"/>
    </source>
</evidence>
<dbReference type="Proteomes" id="UP000522081">
    <property type="component" value="Unassembled WGS sequence"/>
</dbReference>
<organism evidence="1 2">
    <name type="scientific">Novosphingobium marinum</name>
    <dbReference type="NCBI Taxonomy" id="1514948"/>
    <lineage>
        <taxon>Bacteria</taxon>
        <taxon>Pseudomonadati</taxon>
        <taxon>Pseudomonadota</taxon>
        <taxon>Alphaproteobacteria</taxon>
        <taxon>Sphingomonadales</taxon>
        <taxon>Sphingomonadaceae</taxon>
        <taxon>Novosphingobium</taxon>
    </lineage>
</organism>
<comment type="caution">
    <text evidence="1">The sequence shown here is derived from an EMBL/GenBank/DDBJ whole genome shotgun (WGS) entry which is preliminary data.</text>
</comment>
<keyword evidence="2" id="KW-1185">Reference proteome</keyword>
<dbReference type="Gene3D" id="3.40.50.300">
    <property type="entry name" value="P-loop containing nucleotide triphosphate hydrolases"/>
    <property type="match status" value="1"/>
</dbReference>
<protein>
    <recommendedName>
        <fullName evidence="3">Sulfotransferase family protein</fullName>
    </recommendedName>
</protein>
<name>A0A7Z0BV82_9SPHN</name>
<proteinExistence type="predicted"/>
<reference evidence="1 2" key="1">
    <citation type="submission" date="2020-07" db="EMBL/GenBank/DDBJ databases">
        <title>Genomic Encyclopedia of Type Strains, Phase IV (KMG-IV): sequencing the most valuable type-strain genomes for metagenomic binning, comparative biology and taxonomic classification.</title>
        <authorList>
            <person name="Goeker M."/>
        </authorList>
    </citation>
    <scope>NUCLEOTIDE SEQUENCE [LARGE SCALE GENOMIC DNA]</scope>
    <source>
        <strain evidence="1 2">DSM 29043</strain>
    </source>
</reference>